<gene>
    <name evidence="4" type="ORF">BJ969_000869</name>
</gene>
<evidence type="ECO:0000256" key="2">
    <source>
        <dbReference type="PROSITE-ProRule" id="PRU00335"/>
    </source>
</evidence>
<reference evidence="4 5" key="1">
    <citation type="submission" date="2020-08" db="EMBL/GenBank/DDBJ databases">
        <title>Sequencing the genomes of 1000 actinobacteria strains.</title>
        <authorList>
            <person name="Klenk H.-P."/>
        </authorList>
    </citation>
    <scope>NUCLEOTIDE SEQUENCE [LARGE SCALE GENOMIC DNA]</scope>
    <source>
        <strain evidence="4 5">DSM 45582</strain>
    </source>
</reference>
<dbReference type="Gene3D" id="1.10.10.60">
    <property type="entry name" value="Homeodomain-like"/>
    <property type="match status" value="1"/>
</dbReference>
<feature type="domain" description="HTH tetR-type" evidence="3">
    <location>
        <begin position="18"/>
        <end position="78"/>
    </location>
</feature>
<accession>A0A840NAB1</accession>
<keyword evidence="1 2" id="KW-0238">DNA-binding</keyword>
<dbReference type="Proteomes" id="UP000580474">
    <property type="component" value="Unassembled WGS sequence"/>
</dbReference>
<dbReference type="InterPro" id="IPR009057">
    <property type="entry name" value="Homeodomain-like_sf"/>
</dbReference>
<keyword evidence="5" id="KW-1185">Reference proteome</keyword>
<dbReference type="EMBL" id="JACHIV010000001">
    <property type="protein sequence ID" value="MBB5067781.1"/>
    <property type="molecule type" value="Genomic_DNA"/>
</dbReference>
<dbReference type="Gene3D" id="1.10.357.10">
    <property type="entry name" value="Tetracycline Repressor, domain 2"/>
    <property type="match status" value="1"/>
</dbReference>
<evidence type="ECO:0000313" key="4">
    <source>
        <dbReference type="EMBL" id="MBB5067781.1"/>
    </source>
</evidence>
<feature type="DNA-binding region" description="H-T-H motif" evidence="2">
    <location>
        <begin position="41"/>
        <end position="60"/>
    </location>
</feature>
<dbReference type="PROSITE" id="PS50977">
    <property type="entry name" value="HTH_TETR_2"/>
    <property type="match status" value="1"/>
</dbReference>
<dbReference type="AlphaFoldDB" id="A0A840NAB1"/>
<sequence length="204" mass="21576">MSTTDAGGPAPRRGRPTVLDRGAVATATFRLWTEHGYDAVGWSDIAEATGVSVRTLVRHFSRKSEIAWVGVPAATKRLREALRATPDDLPVGDAVRRSVLASVSHDPMLASAGVDWVRVVYAQEEIAGSAGAAYRPWIEELAGYIAGRVPEITRAAATAVASGYQAATFAALVAWSEGGARGDAVAATDEALRWLEIPPRPRTG</sequence>
<dbReference type="RefSeq" id="WP_184477535.1">
    <property type="nucleotide sequence ID" value="NZ_JACHIV010000001.1"/>
</dbReference>
<name>A0A840NAB1_9PSEU</name>
<evidence type="ECO:0000313" key="5">
    <source>
        <dbReference type="Proteomes" id="UP000580474"/>
    </source>
</evidence>
<dbReference type="Pfam" id="PF00440">
    <property type="entry name" value="TetR_N"/>
    <property type="match status" value="1"/>
</dbReference>
<organism evidence="4 5">
    <name type="scientific">Saccharopolyspora gloriosae</name>
    <dbReference type="NCBI Taxonomy" id="455344"/>
    <lineage>
        <taxon>Bacteria</taxon>
        <taxon>Bacillati</taxon>
        <taxon>Actinomycetota</taxon>
        <taxon>Actinomycetes</taxon>
        <taxon>Pseudonocardiales</taxon>
        <taxon>Pseudonocardiaceae</taxon>
        <taxon>Saccharopolyspora</taxon>
    </lineage>
</organism>
<comment type="caution">
    <text evidence="4">The sequence shown here is derived from an EMBL/GenBank/DDBJ whole genome shotgun (WGS) entry which is preliminary data.</text>
</comment>
<protein>
    <submittedName>
        <fullName evidence="4">AcrR family transcriptional regulator</fullName>
    </submittedName>
</protein>
<dbReference type="SUPFAM" id="SSF46689">
    <property type="entry name" value="Homeodomain-like"/>
    <property type="match status" value="1"/>
</dbReference>
<evidence type="ECO:0000256" key="1">
    <source>
        <dbReference type="ARBA" id="ARBA00023125"/>
    </source>
</evidence>
<dbReference type="GO" id="GO:0003677">
    <property type="term" value="F:DNA binding"/>
    <property type="evidence" value="ECO:0007669"/>
    <property type="project" value="UniProtKB-UniRule"/>
</dbReference>
<evidence type="ECO:0000259" key="3">
    <source>
        <dbReference type="PROSITE" id="PS50977"/>
    </source>
</evidence>
<proteinExistence type="predicted"/>
<dbReference type="InterPro" id="IPR001647">
    <property type="entry name" value="HTH_TetR"/>
</dbReference>